<evidence type="ECO:0000313" key="1">
    <source>
        <dbReference type="EMBL" id="CAE6403835.1"/>
    </source>
</evidence>
<sequence length="363" mass="41094">MTSSGTIPLEIKNACYSLAPSTQRFRLDNSEAEGKGVSDLLSYFLRHTEPSLLRELCLIDHAGSSSIEPLEFKDSCRRHPYPGWTRFEPLLLSTRSVDKRLRHIEVLWLRNIFFPWSCHAYIGLTDLRLVVDGDSDSNNIHMSQLVGILSSCPGLRIFRCNLGVSTYNAQPTVSQVSLKELEVVNLYLMDSKQCTLLLAHILPGEKPLELSLSIPEDGERFPGRFLQAPILAFFNRSRVTKLFLHKDRNDTWNDGKMIRLSLAMLLSQLPAGISTLGLNRLQVCHGTEELTSVPMQLDTVYMCSCSVDRATLQTLARVCPLRKLMLNHIPHWYEPAGREHVREEVVDLAPIASCSWIPPERRT</sequence>
<comment type="caution">
    <text evidence="1">The sequence shown here is derived from an EMBL/GenBank/DDBJ whole genome shotgun (WGS) entry which is preliminary data.</text>
</comment>
<protein>
    <recommendedName>
        <fullName evidence="3">FBD domain-containing protein</fullName>
    </recommendedName>
</protein>
<organism evidence="1 2">
    <name type="scientific">Rhizoctonia solani</name>
    <dbReference type="NCBI Taxonomy" id="456999"/>
    <lineage>
        <taxon>Eukaryota</taxon>
        <taxon>Fungi</taxon>
        <taxon>Dikarya</taxon>
        <taxon>Basidiomycota</taxon>
        <taxon>Agaricomycotina</taxon>
        <taxon>Agaricomycetes</taxon>
        <taxon>Cantharellales</taxon>
        <taxon>Ceratobasidiaceae</taxon>
        <taxon>Rhizoctonia</taxon>
    </lineage>
</organism>
<gene>
    <name evidence="1" type="ORF">RDB_LOCUS11516</name>
</gene>
<dbReference type="EMBL" id="CAJMWW010000031">
    <property type="protein sequence ID" value="CAE6403835.1"/>
    <property type="molecule type" value="Genomic_DNA"/>
</dbReference>
<name>A0A8H3A4F8_9AGAM</name>
<evidence type="ECO:0000313" key="2">
    <source>
        <dbReference type="Proteomes" id="UP000663841"/>
    </source>
</evidence>
<proteinExistence type="predicted"/>
<dbReference type="AlphaFoldDB" id="A0A8H3A4F8"/>
<accession>A0A8H3A4F8</accession>
<reference evidence="1" key="1">
    <citation type="submission" date="2021-01" db="EMBL/GenBank/DDBJ databases">
        <authorList>
            <person name="Kaushik A."/>
        </authorList>
    </citation>
    <scope>NUCLEOTIDE SEQUENCE</scope>
    <source>
        <strain evidence="1">AG3-T5</strain>
    </source>
</reference>
<dbReference type="Proteomes" id="UP000663841">
    <property type="component" value="Unassembled WGS sequence"/>
</dbReference>
<evidence type="ECO:0008006" key="3">
    <source>
        <dbReference type="Google" id="ProtNLM"/>
    </source>
</evidence>